<gene>
    <name evidence="1" type="ORF">BDY19DRAFT_3607</name>
</gene>
<dbReference type="EMBL" id="MU274900">
    <property type="protein sequence ID" value="KAI0094131.1"/>
    <property type="molecule type" value="Genomic_DNA"/>
</dbReference>
<evidence type="ECO:0000313" key="1">
    <source>
        <dbReference type="EMBL" id="KAI0094131.1"/>
    </source>
</evidence>
<organism evidence="1 2">
    <name type="scientific">Irpex rosettiformis</name>
    <dbReference type="NCBI Taxonomy" id="378272"/>
    <lineage>
        <taxon>Eukaryota</taxon>
        <taxon>Fungi</taxon>
        <taxon>Dikarya</taxon>
        <taxon>Basidiomycota</taxon>
        <taxon>Agaricomycotina</taxon>
        <taxon>Agaricomycetes</taxon>
        <taxon>Polyporales</taxon>
        <taxon>Irpicaceae</taxon>
        <taxon>Irpex</taxon>
    </lineage>
</organism>
<name>A0ACB8UII4_9APHY</name>
<dbReference type="Proteomes" id="UP001055072">
    <property type="component" value="Unassembled WGS sequence"/>
</dbReference>
<proteinExistence type="predicted"/>
<accession>A0ACB8UII4</accession>
<comment type="caution">
    <text evidence="1">The sequence shown here is derived from an EMBL/GenBank/DDBJ whole genome shotgun (WGS) entry which is preliminary data.</text>
</comment>
<keyword evidence="2" id="KW-1185">Reference proteome</keyword>
<sequence length="414" mass="44710">MSLFSVSGVALPSKVLRSQDGKARWRERWGRILSGGFVISVEATMTTRRCSAVGCERMGSHACFCFVKSVFSSDTRRHNWRLASGDRLVCPGCEGFYNWPEHHLKIPVNVLSDTVDTVNAWTPRPYASPSNSVHWPHSVQSSLFEERRQSAHMAPFVSISPPVSVSASPMDKKSASPSMKRENNGQEGLASSNGSTPPHSQMPASLSFSPSHYPVSELHSVLDEDIIINPQSKPRENPLSEHTPLSSNPASDPVEPATPISLSASFDDDDFHMPAQNLSPEISMIVPTSKDRSGIVLQTSVELHSLKATFRLSGSLGGRDAVEMSDFGLDRQSSSVESGSACAVEPVEASQQTSNGEPPLSVISSSLGSPDDKQLHGTRSSEIPVPSVKLVGTLFPTSLSVSPQHQSCYNSLLF</sequence>
<protein>
    <submittedName>
        <fullName evidence="1">Uncharacterized protein</fullName>
    </submittedName>
</protein>
<evidence type="ECO:0000313" key="2">
    <source>
        <dbReference type="Proteomes" id="UP001055072"/>
    </source>
</evidence>
<reference evidence="1" key="1">
    <citation type="journal article" date="2021" name="Environ. Microbiol.">
        <title>Gene family expansions and transcriptome signatures uncover fungal adaptations to wood decay.</title>
        <authorList>
            <person name="Hage H."/>
            <person name="Miyauchi S."/>
            <person name="Viragh M."/>
            <person name="Drula E."/>
            <person name="Min B."/>
            <person name="Chaduli D."/>
            <person name="Navarro D."/>
            <person name="Favel A."/>
            <person name="Norest M."/>
            <person name="Lesage-Meessen L."/>
            <person name="Balint B."/>
            <person name="Merenyi Z."/>
            <person name="de Eugenio L."/>
            <person name="Morin E."/>
            <person name="Martinez A.T."/>
            <person name="Baldrian P."/>
            <person name="Stursova M."/>
            <person name="Martinez M.J."/>
            <person name="Novotny C."/>
            <person name="Magnuson J.K."/>
            <person name="Spatafora J.W."/>
            <person name="Maurice S."/>
            <person name="Pangilinan J."/>
            <person name="Andreopoulos W."/>
            <person name="LaButti K."/>
            <person name="Hundley H."/>
            <person name="Na H."/>
            <person name="Kuo A."/>
            <person name="Barry K."/>
            <person name="Lipzen A."/>
            <person name="Henrissat B."/>
            <person name="Riley R."/>
            <person name="Ahrendt S."/>
            <person name="Nagy L.G."/>
            <person name="Grigoriev I.V."/>
            <person name="Martin F."/>
            <person name="Rosso M.N."/>
        </authorList>
    </citation>
    <scope>NUCLEOTIDE SEQUENCE</scope>
    <source>
        <strain evidence="1">CBS 384.51</strain>
    </source>
</reference>